<keyword evidence="4 12" id="KW-0894">Sodium channel</keyword>
<dbReference type="Pfam" id="PF00858">
    <property type="entry name" value="ASC"/>
    <property type="match status" value="1"/>
</dbReference>
<comment type="caution">
    <text evidence="14">The sequence shown here is derived from an EMBL/GenBank/DDBJ whole genome shotgun (WGS) entry which is preliminary data.</text>
</comment>
<keyword evidence="5 12" id="KW-0812">Transmembrane</keyword>
<evidence type="ECO:0008006" key="16">
    <source>
        <dbReference type="Google" id="ProtNLM"/>
    </source>
</evidence>
<evidence type="ECO:0000256" key="1">
    <source>
        <dbReference type="ARBA" id="ARBA00004141"/>
    </source>
</evidence>
<proteinExistence type="inferred from homology"/>
<reference evidence="14" key="1">
    <citation type="submission" date="2019-11" db="EMBL/GenBank/DDBJ databases">
        <title>The nuclear and mitochondrial genomes of Frieseomelitta varia - a highly eusocial stingless bee (Meliponini) with a permanently sterile worker caste.</title>
        <authorList>
            <person name="Freitas F.C.P."/>
            <person name="Lourenco A.P."/>
            <person name="Nunes F.M.F."/>
            <person name="Paschoal A.R."/>
            <person name="Abreu F.C.P."/>
            <person name="Barbin F.O."/>
            <person name="Bataglia L."/>
            <person name="Cardoso-Junior C.A.M."/>
            <person name="Cervoni M.S."/>
            <person name="Silva S.R."/>
            <person name="Dalarmi F."/>
            <person name="Del Lama M.A."/>
            <person name="Depintor T.S."/>
            <person name="Ferreira K.M."/>
            <person name="Goria P.S."/>
            <person name="Jaskot M.C."/>
            <person name="Lago D.C."/>
            <person name="Luna-Lucena D."/>
            <person name="Moda L.M."/>
            <person name="Nascimento L."/>
            <person name="Pedrino M."/>
            <person name="Rabico F.O."/>
            <person name="Sanches F.C."/>
            <person name="Santos D.E."/>
            <person name="Santos C.G."/>
            <person name="Vieira J."/>
            <person name="Lopes T.F."/>
            <person name="Barchuk A.R."/>
            <person name="Hartfelder K."/>
            <person name="Simoes Z.L.P."/>
            <person name="Bitondi M.M.G."/>
            <person name="Pinheiro D.G."/>
        </authorList>
    </citation>
    <scope>NUCLEOTIDE SEQUENCE</scope>
    <source>
        <strain evidence="14">USP_RPSP 00005682</strain>
        <tissue evidence="14">Whole individual</tissue>
    </source>
</reference>
<protein>
    <recommendedName>
        <fullName evidence="16">Sodium channel protein Nach</fullName>
    </recommendedName>
</protein>
<dbReference type="EMBL" id="WNWW01000281">
    <property type="protein sequence ID" value="KAF3426993.1"/>
    <property type="molecule type" value="Genomic_DNA"/>
</dbReference>
<dbReference type="AlphaFoldDB" id="A0A833SHP3"/>
<dbReference type="Proteomes" id="UP000655588">
    <property type="component" value="Unassembled WGS sequence"/>
</dbReference>
<evidence type="ECO:0000256" key="4">
    <source>
        <dbReference type="ARBA" id="ARBA00022461"/>
    </source>
</evidence>
<keyword evidence="10 12" id="KW-0739">Sodium transport</keyword>
<name>A0A833SHP3_9HYME</name>
<keyword evidence="9 13" id="KW-0472">Membrane</keyword>
<evidence type="ECO:0000256" key="12">
    <source>
        <dbReference type="RuleBase" id="RU000679"/>
    </source>
</evidence>
<feature type="transmembrane region" description="Helical" evidence="13">
    <location>
        <begin position="128"/>
        <end position="146"/>
    </location>
</feature>
<sequence>MKQLMTQWYSRVIGRTPITQSTFLDIRTELQRLRFISDDENKIRGNSLRPRIFGNPYTRFVSEMKVWQEDKSRRDTSVPRAWQLPEKRATRSRFTRTLIKYCKLYCRYTKLAGFRYFVDPEATWFDRVLWFMVYTVTVSAMVYSIYCTYLEFMEKPLFTSVETEYFPTYQLYFPGVAICSINRISFRSATELANEIFAANITDLPADEILSMISQLGDLYDSEFTPQNRSNRIDQLLTVYHKGSYDIVDVMKRLTPQCSSMLLKCRFHDKEWNCSELFTFRKTQDGYCCTFNYATKGDDTHLDVKLESMKVEDLTENGGLLVVLDPFLDDYFYPIFPSAGWKVTIFNPHDYPDTTSGGVIDFLVSPRVHRSVQLEAIMFYSARRIMSHSLEKRDCVFEDELTGPQMFYTYSNCIVDCKALDMWKMCGCIPFFLPNRAKWLSVVPHGNLYDHDEEIEKTNTLYCKCYPECSDVKYNAKMAMFGLEHVSEILRDKEVKNQSVMTIYFNNYGTINLKQDVIYRWYELMGEASGICGIFVGFSLIVIVEFAYFVGLFVLELLKGPATSDRDGNSAAGKRTTPIQKIYWGELYSYARTTKNQRDRAREASLYKNQRLKRERALSPSGEFRAKTLNLTKAGAIPQRFIAGGNTQLQFYELSPPTDLMPATRQPR</sequence>
<keyword evidence="8 12" id="KW-0406">Ion transport</keyword>
<dbReference type="PANTHER" id="PTHR11690:SF253">
    <property type="entry name" value="PICKPOCKET 18-RELATED"/>
    <property type="match status" value="1"/>
</dbReference>
<evidence type="ECO:0000313" key="15">
    <source>
        <dbReference type="Proteomes" id="UP000655588"/>
    </source>
</evidence>
<evidence type="ECO:0000256" key="13">
    <source>
        <dbReference type="SAM" id="Phobius"/>
    </source>
</evidence>
<dbReference type="PANTHER" id="PTHR11690">
    <property type="entry name" value="AMILORIDE-SENSITIVE SODIUM CHANNEL-RELATED"/>
    <property type="match status" value="1"/>
</dbReference>
<comment type="subcellular location">
    <subcellularLocation>
        <location evidence="1">Membrane</location>
        <topology evidence="1">Multi-pass membrane protein</topology>
    </subcellularLocation>
</comment>
<evidence type="ECO:0000256" key="11">
    <source>
        <dbReference type="ARBA" id="ARBA00023303"/>
    </source>
</evidence>
<keyword evidence="6 13" id="KW-1133">Transmembrane helix</keyword>
<organism evidence="14 15">
    <name type="scientific">Frieseomelitta varia</name>
    <dbReference type="NCBI Taxonomy" id="561572"/>
    <lineage>
        <taxon>Eukaryota</taxon>
        <taxon>Metazoa</taxon>
        <taxon>Ecdysozoa</taxon>
        <taxon>Arthropoda</taxon>
        <taxon>Hexapoda</taxon>
        <taxon>Insecta</taxon>
        <taxon>Pterygota</taxon>
        <taxon>Neoptera</taxon>
        <taxon>Endopterygota</taxon>
        <taxon>Hymenoptera</taxon>
        <taxon>Apocrita</taxon>
        <taxon>Aculeata</taxon>
        <taxon>Apoidea</taxon>
        <taxon>Anthophila</taxon>
        <taxon>Apidae</taxon>
        <taxon>Frieseomelitta</taxon>
    </lineage>
</organism>
<dbReference type="GO" id="GO:0015280">
    <property type="term" value="F:ligand-gated sodium channel activity"/>
    <property type="evidence" value="ECO:0007669"/>
    <property type="project" value="TreeGrafter"/>
</dbReference>
<evidence type="ECO:0000256" key="2">
    <source>
        <dbReference type="ARBA" id="ARBA00007193"/>
    </source>
</evidence>
<evidence type="ECO:0000256" key="9">
    <source>
        <dbReference type="ARBA" id="ARBA00023136"/>
    </source>
</evidence>
<evidence type="ECO:0000313" key="14">
    <source>
        <dbReference type="EMBL" id="KAF3426993.1"/>
    </source>
</evidence>
<accession>A0A833SHP3</accession>
<evidence type="ECO:0000256" key="10">
    <source>
        <dbReference type="ARBA" id="ARBA00023201"/>
    </source>
</evidence>
<keyword evidence="3 12" id="KW-0813">Transport</keyword>
<evidence type="ECO:0000256" key="5">
    <source>
        <dbReference type="ARBA" id="ARBA00022692"/>
    </source>
</evidence>
<keyword evidence="11 12" id="KW-0407">Ion channel</keyword>
<evidence type="ECO:0000256" key="3">
    <source>
        <dbReference type="ARBA" id="ARBA00022448"/>
    </source>
</evidence>
<keyword evidence="15" id="KW-1185">Reference proteome</keyword>
<dbReference type="GO" id="GO:0005886">
    <property type="term" value="C:plasma membrane"/>
    <property type="evidence" value="ECO:0007669"/>
    <property type="project" value="TreeGrafter"/>
</dbReference>
<gene>
    <name evidence="14" type="ORF">E2986_02404</name>
</gene>
<comment type="similarity">
    <text evidence="2 12">Belongs to the amiloride-sensitive sodium channel (TC 1.A.6) family.</text>
</comment>
<keyword evidence="7" id="KW-0915">Sodium</keyword>
<evidence type="ECO:0000256" key="8">
    <source>
        <dbReference type="ARBA" id="ARBA00023065"/>
    </source>
</evidence>
<evidence type="ECO:0000256" key="6">
    <source>
        <dbReference type="ARBA" id="ARBA00022989"/>
    </source>
</evidence>
<feature type="transmembrane region" description="Helical" evidence="13">
    <location>
        <begin position="534"/>
        <end position="558"/>
    </location>
</feature>
<evidence type="ECO:0000256" key="7">
    <source>
        <dbReference type="ARBA" id="ARBA00023053"/>
    </source>
</evidence>
<dbReference type="InterPro" id="IPR001873">
    <property type="entry name" value="ENaC"/>
</dbReference>
<dbReference type="Gene3D" id="2.60.470.10">
    <property type="entry name" value="Acid-sensing ion channels like domains"/>
    <property type="match status" value="1"/>
</dbReference>